<dbReference type="EMBL" id="QWEY01000010">
    <property type="protein sequence ID" value="RGP36023.1"/>
    <property type="molecule type" value="Genomic_DNA"/>
</dbReference>
<evidence type="ECO:0000313" key="3">
    <source>
        <dbReference type="Proteomes" id="UP000284547"/>
    </source>
</evidence>
<feature type="transmembrane region" description="Helical" evidence="1">
    <location>
        <begin position="47"/>
        <end position="65"/>
    </location>
</feature>
<dbReference type="OrthoDB" id="8163637at2"/>
<gene>
    <name evidence="2" type="ORF">D1012_16525</name>
</gene>
<keyword evidence="1" id="KW-1133">Transmembrane helix</keyword>
<keyword evidence="1" id="KW-0812">Transmembrane</keyword>
<protein>
    <submittedName>
        <fullName evidence="2">Uncharacterized protein</fullName>
    </submittedName>
</protein>
<dbReference type="RefSeq" id="WP_147335722.1">
    <property type="nucleotide sequence ID" value="NZ_QWEY01000010.1"/>
</dbReference>
<dbReference type="Proteomes" id="UP000284547">
    <property type="component" value="Unassembled WGS sequence"/>
</dbReference>
<sequence>MLRIILQWLGVAIILVSIGGWWLLDGYGCAFNTSGCARLLPRLTREVVKVLTIPIGLGLLLIVLARRKS</sequence>
<reference evidence="2 3" key="1">
    <citation type="submission" date="2018-08" db="EMBL/GenBank/DDBJ databases">
        <title>Flavobacterium tibetense sp. nov., isolated from a wetland YonghuCo on Tibetan Plateau.</title>
        <authorList>
            <person name="Phurbu D."/>
            <person name="Lu H."/>
            <person name="Xing P."/>
        </authorList>
    </citation>
    <scope>NUCLEOTIDE SEQUENCE [LARGE SCALE GENOMIC DNA]</scope>
    <source>
        <strain evidence="2 3">DJC</strain>
    </source>
</reference>
<evidence type="ECO:0000256" key="1">
    <source>
        <dbReference type="SAM" id="Phobius"/>
    </source>
</evidence>
<dbReference type="AlphaFoldDB" id="A0A411YYY3"/>
<evidence type="ECO:0000313" key="2">
    <source>
        <dbReference type="EMBL" id="RGP36023.1"/>
    </source>
</evidence>
<accession>A0A411YYY3</accession>
<comment type="caution">
    <text evidence="2">The sequence shown here is derived from an EMBL/GenBank/DDBJ whole genome shotgun (WGS) entry which is preliminary data.</text>
</comment>
<organism evidence="2 3">
    <name type="scientific">Pseudotabrizicola alkalilacus</name>
    <dbReference type="NCBI Taxonomy" id="2305252"/>
    <lineage>
        <taxon>Bacteria</taxon>
        <taxon>Pseudomonadati</taxon>
        <taxon>Pseudomonadota</taxon>
        <taxon>Alphaproteobacteria</taxon>
        <taxon>Rhodobacterales</taxon>
        <taxon>Paracoccaceae</taxon>
        <taxon>Pseudotabrizicola</taxon>
    </lineage>
</organism>
<name>A0A411YYY3_9RHOB</name>
<keyword evidence="3" id="KW-1185">Reference proteome</keyword>
<keyword evidence="1" id="KW-0472">Membrane</keyword>
<feature type="transmembrane region" description="Helical" evidence="1">
    <location>
        <begin position="5"/>
        <end position="24"/>
    </location>
</feature>
<proteinExistence type="predicted"/>